<dbReference type="RefSeq" id="WP_168030120.1">
    <property type="nucleotide sequence ID" value="NZ_JAAVNE010000014.1"/>
</dbReference>
<evidence type="ECO:0000313" key="2">
    <source>
        <dbReference type="EMBL" id="NKC31301.1"/>
    </source>
</evidence>
<proteinExistence type="predicted"/>
<sequence length="187" mass="19706">MTAVKTLGATLALAIALAPLPARALDASALWSGTLNVAEAATSAVIDPIRGAWGATTRFIWGAEDAFAREATAFAATLRSDFARFEVLAGRAGYRITTVNLQPGLIPAIELVFQPIGEISEADEAALRTELAARGGLGGALERAVLITLLDIEERVEAFRPDGFRISEVSTALVAIIPEVNVSFTRE</sequence>
<protein>
    <submittedName>
        <fullName evidence="2">Uncharacterized protein</fullName>
    </submittedName>
</protein>
<dbReference type="EMBL" id="JAAVNE010000014">
    <property type="protein sequence ID" value="NKC31301.1"/>
    <property type="molecule type" value="Genomic_DNA"/>
</dbReference>
<gene>
    <name evidence="2" type="ORF">HEQ75_10555</name>
</gene>
<feature type="signal peptide" evidence="1">
    <location>
        <begin position="1"/>
        <end position="24"/>
    </location>
</feature>
<feature type="chain" id="PRO_5046089597" evidence="1">
    <location>
        <begin position="25"/>
        <end position="187"/>
    </location>
</feature>
<evidence type="ECO:0000256" key="1">
    <source>
        <dbReference type="SAM" id="SignalP"/>
    </source>
</evidence>
<name>A0ABX1E2I6_9PROT</name>
<comment type="caution">
    <text evidence="2">The sequence shown here is derived from an EMBL/GenBank/DDBJ whole genome shotgun (WGS) entry which is preliminary data.</text>
</comment>
<dbReference type="Proteomes" id="UP000787635">
    <property type="component" value="Unassembled WGS sequence"/>
</dbReference>
<keyword evidence="3" id="KW-1185">Reference proteome</keyword>
<accession>A0ABX1E2I6</accession>
<keyword evidence="1" id="KW-0732">Signal</keyword>
<evidence type="ECO:0000313" key="3">
    <source>
        <dbReference type="Proteomes" id="UP000787635"/>
    </source>
</evidence>
<organism evidence="2 3">
    <name type="scientific">Falsiroseomonas selenitidurans</name>
    <dbReference type="NCBI Taxonomy" id="2716335"/>
    <lineage>
        <taxon>Bacteria</taxon>
        <taxon>Pseudomonadati</taxon>
        <taxon>Pseudomonadota</taxon>
        <taxon>Alphaproteobacteria</taxon>
        <taxon>Acetobacterales</taxon>
        <taxon>Roseomonadaceae</taxon>
        <taxon>Falsiroseomonas</taxon>
    </lineage>
</organism>
<reference evidence="2 3" key="1">
    <citation type="submission" date="2020-03" db="EMBL/GenBank/DDBJ databases">
        <title>Roseomonas selenitidurans sp. nov. isolated from urban soil.</title>
        <authorList>
            <person name="Liu H."/>
        </authorList>
    </citation>
    <scope>NUCLEOTIDE SEQUENCE [LARGE SCALE GENOMIC DNA]</scope>
    <source>
        <strain evidence="2 3">BU-1</strain>
    </source>
</reference>